<feature type="signal peptide" evidence="4">
    <location>
        <begin position="1"/>
        <end position="24"/>
    </location>
</feature>
<evidence type="ECO:0000259" key="5">
    <source>
        <dbReference type="Pfam" id="PF08386"/>
    </source>
</evidence>
<sequence>MMGTTARCITAALVGLALAGAGVAACQQQPETLKAPEGTEALRPFHTQRVEWKTCGQGEPPSDLPPEQAKLNWSLECTTVEVPLDYAKPGGERVALAVNRSKATNQARRIGSLLVNPGGPGGSGLQMVANMGATLGQGMLEGRYDVVGFDPRGVGESGAVQCLSGPDYDRFYQTDFTPDTNEERQALDEQLKRYAEACRRHSGKLLPHVGTENAARDMDVLRAVLGDAKLHYYGMSYGTELGQVYAEHFPRNIGRMVLDSVVDSAEWHTAAAEREQMASTDKQVNDFLAWCGSDGSCPLGNSMEDGRRALTNLFNRLERQPMQVPGAPTRPVTETVARDAIGDSMYSTQEWPALEAAFAAALRGDAAPLRQLVDEGRERDPKTGQYGSLDDSDAAIVCLAMPEPDRRTQLTDEALAELRKVAPVAGESMLFEDRCRHWPVPPTMLPHPITAKGAAAPILIVNNTRDPATPIEEARAVAGRIANSALLANDADGHGVFGKGPCVNNVTARYLLDGTLPDKGNSCSDNALPSHTPEPPLG</sequence>
<evidence type="ECO:0000256" key="1">
    <source>
        <dbReference type="ARBA" id="ARBA00010088"/>
    </source>
</evidence>
<accession>A0ABW6RIL5</accession>
<dbReference type="PANTHER" id="PTHR43248">
    <property type="entry name" value="2-SUCCINYL-6-HYDROXY-2,4-CYCLOHEXADIENE-1-CARBOXYLATE SYNTHASE"/>
    <property type="match status" value="1"/>
</dbReference>
<evidence type="ECO:0000313" key="6">
    <source>
        <dbReference type="EMBL" id="MFF3341384.1"/>
    </source>
</evidence>
<comment type="similarity">
    <text evidence="1">Belongs to the peptidase S33 family.</text>
</comment>
<dbReference type="Proteomes" id="UP001601976">
    <property type="component" value="Unassembled WGS sequence"/>
</dbReference>
<dbReference type="EMBL" id="JBIAPK010000006">
    <property type="protein sequence ID" value="MFF3341384.1"/>
    <property type="molecule type" value="Genomic_DNA"/>
</dbReference>
<evidence type="ECO:0000256" key="2">
    <source>
        <dbReference type="ARBA" id="ARBA00022729"/>
    </source>
</evidence>
<keyword evidence="2 4" id="KW-0732">Signal</keyword>
<evidence type="ECO:0000256" key="3">
    <source>
        <dbReference type="ARBA" id="ARBA00022801"/>
    </source>
</evidence>
<reference evidence="6 7" key="1">
    <citation type="submission" date="2024-10" db="EMBL/GenBank/DDBJ databases">
        <title>The Natural Products Discovery Center: Release of the First 8490 Sequenced Strains for Exploring Actinobacteria Biosynthetic Diversity.</title>
        <authorList>
            <person name="Kalkreuter E."/>
            <person name="Kautsar S.A."/>
            <person name="Yang D."/>
            <person name="Bader C.D."/>
            <person name="Teijaro C.N."/>
            <person name="Fluegel L."/>
            <person name="Davis C.M."/>
            <person name="Simpson J.R."/>
            <person name="Lauterbach L."/>
            <person name="Steele A.D."/>
            <person name="Gui C."/>
            <person name="Meng S."/>
            <person name="Li G."/>
            <person name="Viehrig K."/>
            <person name="Ye F."/>
            <person name="Su P."/>
            <person name="Kiefer A.F."/>
            <person name="Nichols A."/>
            <person name="Cepeda A.J."/>
            <person name="Yan W."/>
            <person name="Fan B."/>
            <person name="Jiang Y."/>
            <person name="Adhikari A."/>
            <person name="Zheng C.-J."/>
            <person name="Schuster L."/>
            <person name="Cowan T.M."/>
            <person name="Smanski M.J."/>
            <person name="Chevrette M.G."/>
            <person name="De Carvalho L.P.S."/>
            <person name="Shen B."/>
        </authorList>
    </citation>
    <scope>NUCLEOTIDE SEQUENCE [LARGE SCALE GENOMIC DNA]</scope>
    <source>
        <strain evidence="6 7">NPDC003029</strain>
    </source>
</reference>
<feature type="domain" description="Peptidase S33 tripeptidyl aminopeptidase-like C-terminal" evidence="5">
    <location>
        <begin position="423"/>
        <end position="523"/>
    </location>
</feature>
<dbReference type="GO" id="GO:0016787">
    <property type="term" value="F:hydrolase activity"/>
    <property type="evidence" value="ECO:0007669"/>
    <property type="project" value="UniProtKB-KW"/>
</dbReference>
<evidence type="ECO:0000313" key="7">
    <source>
        <dbReference type="Proteomes" id="UP001601976"/>
    </source>
</evidence>
<dbReference type="InterPro" id="IPR029058">
    <property type="entry name" value="AB_hydrolase_fold"/>
</dbReference>
<keyword evidence="3 6" id="KW-0378">Hydrolase</keyword>
<name>A0ABW6RIL5_9ACTN</name>
<organism evidence="6 7">
    <name type="scientific">Streptomyces flavidovirens</name>
    <dbReference type="NCBI Taxonomy" id="67298"/>
    <lineage>
        <taxon>Bacteria</taxon>
        <taxon>Bacillati</taxon>
        <taxon>Actinomycetota</taxon>
        <taxon>Actinomycetes</taxon>
        <taxon>Kitasatosporales</taxon>
        <taxon>Streptomycetaceae</taxon>
        <taxon>Streptomyces</taxon>
    </lineage>
</organism>
<comment type="caution">
    <text evidence="6">The sequence shown here is derived from an EMBL/GenBank/DDBJ whole genome shotgun (WGS) entry which is preliminary data.</text>
</comment>
<evidence type="ECO:0000256" key="4">
    <source>
        <dbReference type="SAM" id="SignalP"/>
    </source>
</evidence>
<proteinExistence type="inferred from homology"/>
<dbReference type="InterPro" id="IPR051601">
    <property type="entry name" value="Serine_prot/Carboxylest_S33"/>
</dbReference>
<gene>
    <name evidence="6" type="ORF">ACFYWW_22080</name>
</gene>
<dbReference type="SUPFAM" id="SSF53474">
    <property type="entry name" value="alpha/beta-Hydrolases"/>
    <property type="match status" value="1"/>
</dbReference>
<dbReference type="Pfam" id="PF08386">
    <property type="entry name" value="Abhydrolase_4"/>
    <property type="match status" value="1"/>
</dbReference>
<dbReference type="PANTHER" id="PTHR43248:SF29">
    <property type="entry name" value="TRIPEPTIDYL AMINOPEPTIDASE"/>
    <property type="match status" value="1"/>
</dbReference>
<protein>
    <submittedName>
        <fullName evidence="6">Alpha/beta hydrolase</fullName>
    </submittedName>
</protein>
<dbReference type="Gene3D" id="3.40.50.1820">
    <property type="entry name" value="alpha/beta hydrolase"/>
    <property type="match status" value="1"/>
</dbReference>
<dbReference type="PROSITE" id="PS51257">
    <property type="entry name" value="PROKAR_LIPOPROTEIN"/>
    <property type="match status" value="1"/>
</dbReference>
<dbReference type="RefSeq" id="WP_387896541.1">
    <property type="nucleotide sequence ID" value="NZ_JBIAPK010000006.1"/>
</dbReference>
<keyword evidence="7" id="KW-1185">Reference proteome</keyword>
<dbReference type="InterPro" id="IPR013595">
    <property type="entry name" value="Pept_S33_TAP-like_C"/>
</dbReference>
<feature type="chain" id="PRO_5045733992" evidence="4">
    <location>
        <begin position="25"/>
        <end position="538"/>
    </location>
</feature>